<dbReference type="GeneID" id="97303859"/>
<evidence type="ECO:0008006" key="3">
    <source>
        <dbReference type="Google" id="ProtNLM"/>
    </source>
</evidence>
<sequence>MVKFNARSTFSHEYVDKCVFPIQTSTLQITELPLSGILRVQGRQSDAAFVSTAGENLGVQLPAPSRTVSNGDVTVIWAGPNEYLCFCALENEAQYENALKSALEGKFAAVTLVSDSRFGVRVSGSNAAAFIAQGCSIDMDTGSFPIGHAVTTRFASLPAILIHRATREYILYVDIGYVEYILKWLVAESNEYRHVAA</sequence>
<evidence type="ECO:0000313" key="1">
    <source>
        <dbReference type="EMBL" id="TFE37511.1"/>
    </source>
</evidence>
<dbReference type="Gene3D" id="3.30.70.1520">
    <property type="entry name" value="Heterotetrameric sarcosine oxidase"/>
    <property type="match status" value="1"/>
</dbReference>
<gene>
    <name evidence="1" type="ORF">E2553_39425</name>
</gene>
<dbReference type="InterPro" id="IPR007375">
    <property type="entry name" value="SoxG"/>
</dbReference>
<reference evidence="1 2" key="1">
    <citation type="submission" date="2019-03" db="EMBL/GenBank/DDBJ databases">
        <title>Complete Genome Sequence of Paraburkholderia dipogonis ICMP 19430T, a Nitrogen-fixing Symbiont of the South African Invasive Legume Dipogon lignosus in New Zealand.</title>
        <authorList>
            <person name="De Meyer S.E."/>
        </authorList>
    </citation>
    <scope>NUCLEOTIDE SEQUENCE [LARGE SCALE GENOMIC DNA]</scope>
    <source>
        <strain evidence="1 2">ICMP 19430</strain>
    </source>
</reference>
<dbReference type="InterPro" id="IPR027266">
    <property type="entry name" value="TrmE/GcvT-like"/>
</dbReference>
<dbReference type="Proteomes" id="UP000297385">
    <property type="component" value="Unassembled WGS sequence"/>
</dbReference>
<dbReference type="Gene3D" id="3.30.1360.120">
    <property type="entry name" value="Probable tRNA modification gtpase trme, domain 1"/>
    <property type="match status" value="1"/>
</dbReference>
<dbReference type="SUPFAM" id="SSF103025">
    <property type="entry name" value="Folate-binding domain"/>
    <property type="match status" value="1"/>
</dbReference>
<protein>
    <recommendedName>
        <fullName evidence="3">Sarcosine oxidase subunit gamma</fullName>
    </recommendedName>
</protein>
<comment type="caution">
    <text evidence="1">The sequence shown here is derived from an EMBL/GenBank/DDBJ whole genome shotgun (WGS) entry which is preliminary data.</text>
</comment>
<dbReference type="Pfam" id="PF04268">
    <property type="entry name" value="SoxG"/>
    <property type="match status" value="1"/>
</dbReference>
<accession>A0A4Y8MJ99</accession>
<dbReference type="AlphaFoldDB" id="A0A4Y8MJ99"/>
<organism evidence="1 2">
    <name type="scientific">Paraburkholderia dipogonis</name>
    <dbReference type="NCBI Taxonomy" id="1211383"/>
    <lineage>
        <taxon>Bacteria</taxon>
        <taxon>Pseudomonadati</taxon>
        <taxon>Pseudomonadota</taxon>
        <taxon>Betaproteobacteria</taxon>
        <taxon>Burkholderiales</taxon>
        <taxon>Burkholderiaceae</taxon>
        <taxon>Paraburkholderia</taxon>
    </lineage>
</organism>
<dbReference type="RefSeq" id="WP_134466037.1">
    <property type="nucleotide sequence ID" value="NZ_JBHMFL010000057.1"/>
</dbReference>
<dbReference type="EMBL" id="SNVI01000005">
    <property type="protein sequence ID" value="TFE37511.1"/>
    <property type="molecule type" value="Genomic_DNA"/>
</dbReference>
<proteinExistence type="predicted"/>
<name>A0A4Y8MJ99_9BURK</name>
<evidence type="ECO:0000313" key="2">
    <source>
        <dbReference type="Proteomes" id="UP000297385"/>
    </source>
</evidence>